<feature type="region of interest" description="Disordered" evidence="1">
    <location>
        <begin position="24"/>
        <end position="57"/>
    </location>
</feature>
<name>A0A976N2J8_9VIRU</name>
<organism evidence="2">
    <name type="scientific">Sigmofec virus UA08Rod_4138</name>
    <dbReference type="NCBI Taxonomy" id="2929396"/>
    <lineage>
        <taxon>Viruses</taxon>
        <taxon>Monodnaviria</taxon>
        <taxon>Sangervirae</taxon>
        <taxon>Phixviricota</taxon>
        <taxon>Malgrandaviricetes</taxon>
        <taxon>Petitvirales</taxon>
        <taxon>Microviridae</taxon>
    </lineage>
</organism>
<feature type="compositionally biased region" description="Basic and acidic residues" evidence="1">
    <location>
        <begin position="25"/>
        <end position="56"/>
    </location>
</feature>
<protein>
    <submittedName>
        <fullName evidence="2">DNA pilot protein</fullName>
    </submittedName>
</protein>
<sequence length="382" mass="41512">MDWTGIAGAGVQLATGIGNLIQGKKNRESAEREARKNREFQTSERKDSQKWQEEQTKNNLRYQVQKEAYDFDKYYSPMARMAALKAAGLNPDLAYGSAIGSGMSGSAVVTPSAASASPGSVADLTTGEQQSIAGSNQIAGAVQTGINAAKGVADIKSQNTVTLLNGAKVRLTEAQTGFTKEDTKRITQQYRNLVIEAGKLNAETANIIQDTTFLKASTAEKNQLVSDMQRTIDLKIDALRSQYQHDLSEIGLNNEALEFLKQSFQDRLDSLRFANSKAEIDALNAKQQWRFSQQWTKVGDKEWKTNARILYDTVISAITSNAGLLETQLDIQKNYGQAHSIVQIASEIVRAIAAGLAAGALGKKLKGDKTPVTPLPSTLFGF</sequence>
<reference evidence="2" key="1">
    <citation type="submission" date="2022-02" db="EMBL/GenBank/DDBJ databases">
        <title>Towards deciphering the DNA virus diversity associated with rodent species in the families Cricetidae and Heteromyidae.</title>
        <authorList>
            <person name="Lund M."/>
            <person name="Larsen B.B."/>
            <person name="Gryseels S."/>
            <person name="Kraberger S."/>
            <person name="Rowsey D.M."/>
            <person name="Steger L."/>
            <person name="Yule K.M."/>
            <person name="Upham N.S."/>
            <person name="Worobey M."/>
            <person name="Van Doorslaer K."/>
            <person name="Varsani A."/>
        </authorList>
    </citation>
    <scope>NUCLEOTIDE SEQUENCE</scope>
    <source>
        <strain evidence="2">UA08Rod_4138</strain>
    </source>
</reference>
<dbReference type="EMBL" id="OM869575">
    <property type="protein sequence ID" value="UPW41313.1"/>
    <property type="molecule type" value="Genomic_DNA"/>
</dbReference>
<proteinExistence type="predicted"/>
<evidence type="ECO:0000313" key="2">
    <source>
        <dbReference type="EMBL" id="UPW41313.1"/>
    </source>
</evidence>
<evidence type="ECO:0000256" key="1">
    <source>
        <dbReference type="SAM" id="MobiDB-lite"/>
    </source>
</evidence>
<accession>A0A976N2J8</accession>